<evidence type="ECO:0000313" key="3">
    <source>
        <dbReference type="Proteomes" id="UP000642809"/>
    </source>
</evidence>
<dbReference type="InterPro" id="IPR008969">
    <property type="entry name" value="CarboxyPept-like_regulatory"/>
</dbReference>
<dbReference type="AlphaFoldDB" id="A0A8J3G3R1"/>
<name>A0A8J3G3R1_9BACT</name>
<dbReference type="Pfam" id="PF14905">
    <property type="entry name" value="OMP_b-brl_3"/>
    <property type="match status" value="1"/>
</dbReference>
<dbReference type="RefSeq" id="WP_189578440.1">
    <property type="nucleotide sequence ID" value="NZ_BMYF01000001.1"/>
</dbReference>
<dbReference type="InterPro" id="IPR041700">
    <property type="entry name" value="OMP_b-brl_3"/>
</dbReference>
<keyword evidence="2" id="KW-0176">Collagen</keyword>
<protein>
    <submittedName>
        <fullName evidence="2">Collagen-binding protein</fullName>
    </submittedName>
</protein>
<dbReference type="Proteomes" id="UP000642809">
    <property type="component" value="Unassembled WGS sequence"/>
</dbReference>
<evidence type="ECO:0000313" key="2">
    <source>
        <dbReference type="EMBL" id="GHB24562.1"/>
    </source>
</evidence>
<evidence type="ECO:0000259" key="1">
    <source>
        <dbReference type="Pfam" id="PF14905"/>
    </source>
</evidence>
<comment type="caution">
    <text evidence="2">The sequence shown here is derived from an EMBL/GenBank/DDBJ whole genome shotgun (WGS) entry which is preliminary data.</text>
</comment>
<dbReference type="InterPro" id="IPR037066">
    <property type="entry name" value="Plug_dom_sf"/>
</dbReference>
<dbReference type="SUPFAM" id="SSF56935">
    <property type="entry name" value="Porins"/>
    <property type="match status" value="2"/>
</dbReference>
<dbReference type="Pfam" id="PF13715">
    <property type="entry name" value="CarbopepD_reg_2"/>
    <property type="match status" value="1"/>
</dbReference>
<feature type="domain" description="Outer membrane protein beta-barrel" evidence="1">
    <location>
        <begin position="426"/>
        <end position="896"/>
    </location>
</feature>
<reference evidence="2" key="2">
    <citation type="submission" date="2020-09" db="EMBL/GenBank/DDBJ databases">
        <authorList>
            <person name="Sun Q."/>
            <person name="Kim S."/>
        </authorList>
    </citation>
    <scope>NUCLEOTIDE SEQUENCE</scope>
    <source>
        <strain evidence="2">KCTC 23224</strain>
    </source>
</reference>
<dbReference type="Gene3D" id="2.170.130.10">
    <property type="entry name" value="TonB-dependent receptor, plug domain"/>
    <property type="match status" value="1"/>
</dbReference>
<sequence>MKYWISFFLVLIIFPKSGFTQSFSIKGTVKDERKNDVMPFVNVLLLSASDSSQVSGSVTDIDGTFELSNERRGSYILRIQFIGYKDLIKVIELTEPLNLGNLYIREEAQDLNEVVVQARRSTGTQKGDTTQFNADAFKTMKDASAQALIEKLPGISSDGGVLQAQGENIAQILIDGKPFFGNDVTAALQNIPAEMIQSIEIFDQLSEKAQLSGFDDGERQKTINIITRPDRKKGQFGKTTAGYGSDDRYLAGASINVFDEDTRLTFTGLSNNVNILNYSADPNAQTNASPQEGVITTNLFGANYTDTWGEKIKVTGSYVFTRTENLGIESRIREFITSDDENQFYAENSRDIRINNRHQANLRFEYQIDEKNRILYIPRFSARFENEKSGFEGETTQAGNLINTVENTRLGAYGDFDLFNRFYYSHKFNKPGRTFTTRLNFSTNWNNDESNREAINTFFNETGADEEILNQLTTRERRGNSWNVRLSYTEPVGDHGQMELEYSLGNRNNRSDQLLFNILSDTGVSEQLMLDTALSNSFQSTFLRNQLEWGYQYKKEKLRIQVEIEYQNAKLDNDQFFPNAEVLNRTFSNILPTIRLEYRFSSRTNLQLDYDTYTNEPNVGQLQAAINNNNPLQLRTGNPNLDQAFTNQFRLRFRSNNPEKDQNWNLFAQTRLTDNFISNSTFIADGPIDIGDGILLQQGAQLNRPVNLDGFMEFRSWFSYGLPLGFIKSNLSLNTGLGITQRPGQVNEEIGFNNSNRYSAGFNISSNISETIDFNIWSRSSYNQVNNSLNPRLSNNFFQQRFRVNLNWIIWKGIIYRMDVNHQINNGLADGFDATFTLVNMSLGKKLFKNERGEISVMVYDLLGQNANVRRRITETYIEDFQSNVLQRYAMITFTYNLRRFSKNIGDREIEDMFSGN</sequence>
<reference evidence="2" key="1">
    <citation type="journal article" date="2014" name="Int. J. Syst. Evol. Microbiol.">
        <title>Complete genome sequence of Corynebacterium casei LMG S-19264T (=DSM 44701T), isolated from a smear-ripened cheese.</title>
        <authorList>
            <consortium name="US DOE Joint Genome Institute (JGI-PGF)"/>
            <person name="Walter F."/>
            <person name="Albersmeier A."/>
            <person name="Kalinowski J."/>
            <person name="Ruckert C."/>
        </authorList>
    </citation>
    <scope>NUCLEOTIDE SEQUENCE</scope>
    <source>
        <strain evidence="2">KCTC 23224</strain>
    </source>
</reference>
<accession>A0A8J3G3R1</accession>
<keyword evidence="3" id="KW-1185">Reference proteome</keyword>
<gene>
    <name evidence="2" type="ORF">GCM10008106_01620</name>
</gene>
<dbReference type="EMBL" id="BMYF01000001">
    <property type="protein sequence ID" value="GHB24562.1"/>
    <property type="molecule type" value="Genomic_DNA"/>
</dbReference>
<dbReference type="SUPFAM" id="SSF49464">
    <property type="entry name" value="Carboxypeptidase regulatory domain-like"/>
    <property type="match status" value="1"/>
</dbReference>
<proteinExistence type="predicted"/>
<organism evidence="2 3">
    <name type="scientific">Mongoliitalea lutea</name>
    <dbReference type="NCBI Taxonomy" id="849756"/>
    <lineage>
        <taxon>Bacteria</taxon>
        <taxon>Pseudomonadati</taxon>
        <taxon>Bacteroidota</taxon>
        <taxon>Cytophagia</taxon>
        <taxon>Cytophagales</taxon>
        <taxon>Cyclobacteriaceae</taxon>
        <taxon>Mongoliitalea</taxon>
    </lineage>
</organism>